<dbReference type="InterPro" id="IPR041122">
    <property type="entry name" value="RecJ_OB"/>
</dbReference>
<sequence>MPEPPITWQMPPSSPAPVEFVQQVVSCLPGIANPKAAYTAQLLWQRGIRDRDQLQGFLDPDHYQPASPFQFAQMMLAVERLQRARQRGEKVAIWGDFDADGITATAVLWEGLGNFFIQEEQLIYTIPNRLIESHGLNLAGIDRLKAAGCTLIVTCDTGSTNQTEIEYANSLGMDVIVTDHHTLSPIPPPVVALINPREFEADHPLAHLSGVAVAYKLVEALYLTLPEVPLAPLTDLLDLVAIGLIADLVQLRGDCRYLAQRGIAQLQKQLQNPTRPGVAKLLELCRKTGDRPTDISFGLGPRINAVSRIQGDAHFCVELLTSWEVDRCNELALETELANTRRKALQKETVTQVRRQLERLDLSTTRAIVLVDSQWPAGILGLVAGQIAQEYGCPTVLLHADDLDDRDGQTLAKGSARSVQQIDLYALFAEQQHLLHRYGGHPLAAGLSLPLANVPLFRQALNHKLGQYPHLETRAGSISIDLVVTVADLIGEGNRPGEDLFQALKLLEPYGMGNPAPRLMISNCWVENPWNQNLKDLQGNKLRYIKTEFRLRDETTDQSFPGVWWEHYREELPQGRADVVVELDFNSYANPRRGIQPRYEIRLIAVRPHLDNPMTARETEQNWLLDWRTTPHPPAANILQLNSCPDSWDDLRSWLRRAIATHQKLAIAYAPPPQKTPLQVWTELVGLAKYLSRTSQSVTYQQLQDKLNLSFRTLQLGLQALSTLGFRVDAAEIPGPMTEDSLTETAFTLTYTPATATEAAMNPTQQQFFQALQEEQFRRQYFYQVPLATLQAIAAQSLHQTEAEYGANPRSTG</sequence>
<dbReference type="InterPro" id="IPR038763">
    <property type="entry name" value="DHH_sf"/>
</dbReference>
<dbReference type="NCBIfam" id="TIGR00644">
    <property type="entry name" value="recJ"/>
    <property type="match status" value="1"/>
</dbReference>
<evidence type="ECO:0000259" key="8">
    <source>
        <dbReference type="Pfam" id="PF17768"/>
    </source>
</evidence>
<dbReference type="Gene3D" id="3.90.1640.30">
    <property type="match status" value="1"/>
</dbReference>
<dbReference type="AlphaFoldDB" id="B8HLQ9"/>
<dbReference type="InterPro" id="IPR001667">
    <property type="entry name" value="DDH_dom"/>
</dbReference>
<evidence type="ECO:0000259" key="6">
    <source>
        <dbReference type="Pfam" id="PF01368"/>
    </source>
</evidence>
<accession>B8HLQ9</accession>
<dbReference type="STRING" id="395961.Cyan7425_1165"/>
<dbReference type="GO" id="GO:0006281">
    <property type="term" value="P:DNA repair"/>
    <property type="evidence" value="ECO:0007669"/>
    <property type="project" value="InterPro"/>
</dbReference>
<dbReference type="InterPro" id="IPR051673">
    <property type="entry name" value="SSDNA_exonuclease_RecJ"/>
</dbReference>
<keyword evidence="4" id="KW-0378">Hydrolase</keyword>
<evidence type="ECO:0000256" key="1">
    <source>
        <dbReference type="ARBA" id="ARBA00005915"/>
    </source>
</evidence>
<feature type="domain" description="RecJ OB" evidence="8">
    <location>
        <begin position="498"/>
        <end position="590"/>
    </location>
</feature>
<evidence type="ECO:0000313" key="9">
    <source>
        <dbReference type="EMBL" id="ACL43547.1"/>
    </source>
</evidence>
<feature type="domain" description="DHHA1" evidence="7">
    <location>
        <begin position="367"/>
        <end position="465"/>
    </location>
</feature>
<evidence type="ECO:0000256" key="5">
    <source>
        <dbReference type="ARBA" id="ARBA00022839"/>
    </source>
</evidence>
<dbReference type="GO" id="GO:0008409">
    <property type="term" value="F:5'-3' exonuclease activity"/>
    <property type="evidence" value="ECO:0007669"/>
    <property type="project" value="InterPro"/>
</dbReference>
<organism evidence="9">
    <name type="scientific">Cyanothece sp. (strain PCC 7425 / ATCC 29141)</name>
    <dbReference type="NCBI Taxonomy" id="395961"/>
    <lineage>
        <taxon>Bacteria</taxon>
        <taxon>Bacillati</taxon>
        <taxon>Cyanobacteriota</taxon>
        <taxon>Cyanophyceae</taxon>
        <taxon>Gomontiellales</taxon>
        <taxon>Cyanothecaceae</taxon>
        <taxon>Cyanothece</taxon>
    </lineage>
</organism>
<name>B8HLQ9_CYAP4</name>
<evidence type="ECO:0000256" key="2">
    <source>
        <dbReference type="ARBA" id="ARBA00019841"/>
    </source>
</evidence>
<gene>
    <name evidence="9" type="ordered locus">Cyan7425_1165</name>
</gene>
<dbReference type="InterPro" id="IPR003156">
    <property type="entry name" value="DHHA1_dom"/>
</dbReference>
<evidence type="ECO:0000256" key="3">
    <source>
        <dbReference type="ARBA" id="ARBA00022722"/>
    </source>
</evidence>
<dbReference type="Pfam" id="PF02272">
    <property type="entry name" value="DHHA1"/>
    <property type="match status" value="1"/>
</dbReference>
<dbReference type="Pfam" id="PF17768">
    <property type="entry name" value="RecJ_OB"/>
    <property type="match status" value="1"/>
</dbReference>
<dbReference type="Pfam" id="PF01368">
    <property type="entry name" value="DHH"/>
    <property type="match status" value="1"/>
</dbReference>
<keyword evidence="3" id="KW-0540">Nuclease</keyword>
<dbReference type="GO" id="GO:0003676">
    <property type="term" value="F:nucleic acid binding"/>
    <property type="evidence" value="ECO:0007669"/>
    <property type="project" value="InterPro"/>
</dbReference>
<dbReference type="eggNOG" id="COG0608">
    <property type="taxonomic scope" value="Bacteria"/>
</dbReference>
<dbReference type="InterPro" id="IPR004610">
    <property type="entry name" value="RecJ"/>
</dbReference>
<dbReference type="KEGG" id="cyn:Cyan7425_1165"/>
<evidence type="ECO:0000259" key="7">
    <source>
        <dbReference type="Pfam" id="PF02272"/>
    </source>
</evidence>
<dbReference type="GO" id="GO:0006310">
    <property type="term" value="P:DNA recombination"/>
    <property type="evidence" value="ECO:0007669"/>
    <property type="project" value="InterPro"/>
</dbReference>
<comment type="similarity">
    <text evidence="1">Belongs to the RecJ family.</text>
</comment>
<evidence type="ECO:0000256" key="4">
    <source>
        <dbReference type="ARBA" id="ARBA00022801"/>
    </source>
</evidence>
<dbReference type="Gene3D" id="3.10.310.30">
    <property type="match status" value="1"/>
</dbReference>
<dbReference type="SUPFAM" id="SSF64182">
    <property type="entry name" value="DHH phosphoesterases"/>
    <property type="match status" value="1"/>
</dbReference>
<keyword evidence="5 9" id="KW-0269">Exonuclease</keyword>
<dbReference type="HOGENOM" id="CLU_009736_4_1_3"/>
<feature type="domain" description="DDH" evidence="6">
    <location>
        <begin position="90"/>
        <end position="243"/>
    </location>
</feature>
<dbReference type="OrthoDB" id="9809852at2"/>
<reference evidence="9" key="1">
    <citation type="submission" date="2009-01" db="EMBL/GenBank/DDBJ databases">
        <title>Complete sequence of chromosome Cyanothece sp. PCC 7425.</title>
        <authorList>
            <consortium name="US DOE Joint Genome Institute"/>
            <person name="Lucas S."/>
            <person name="Copeland A."/>
            <person name="Lapidus A."/>
            <person name="Glavina del Rio T."/>
            <person name="Dalin E."/>
            <person name="Tice H."/>
            <person name="Bruce D."/>
            <person name="Goodwin L."/>
            <person name="Pitluck S."/>
            <person name="Sims D."/>
            <person name="Meineke L."/>
            <person name="Brettin T."/>
            <person name="Detter J.C."/>
            <person name="Han C."/>
            <person name="Larimer F."/>
            <person name="Land M."/>
            <person name="Hauser L."/>
            <person name="Kyrpides N."/>
            <person name="Ovchinnikova G."/>
            <person name="Liberton M."/>
            <person name="Stoeckel J."/>
            <person name="Banerjee A."/>
            <person name="Singh A."/>
            <person name="Page L."/>
            <person name="Sato H."/>
            <person name="Zhao L."/>
            <person name="Sherman L."/>
            <person name="Pakrasi H."/>
            <person name="Richardson P."/>
        </authorList>
    </citation>
    <scope>NUCLEOTIDE SEQUENCE</scope>
    <source>
        <strain evidence="9">PCC 7425</strain>
    </source>
</reference>
<dbReference type="PANTHER" id="PTHR30255">
    <property type="entry name" value="SINGLE-STRANDED-DNA-SPECIFIC EXONUCLEASE RECJ"/>
    <property type="match status" value="1"/>
</dbReference>
<protein>
    <recommendedName>
        <fullName evidence="2">Single-stranded-DNA-specific exonuclease RecJ</fullName>
    </recommendedName>
</protein>
<dbReference type="EMBL" id="CP001344">
    <property type="protein sequence ID" value="ACL43547.1"/>
    <property type="molecule type" value="Genomic_DNA"/>
</dbReference>
<dbReference type="PANTHER" id="PTHR30255:SF2">
    <property type="entry name" value="SINGLE-STRANDED-DNA-SPECIFIC EXONUCLEASE RECJ"/>
    <property type="match status" value="1"/>
</dbReference>
<proteinExistence type="inferred from homology"/>